<feature type="transmembrane region" description="Helical" evidence="1">
    <location>
        <begin position="51"/>
        <end position="77"/>
    </location>
</feature>
<reference evidence="2 3" key="1">
    <citation type="submission" date="2018-08" db="EMBL/GenBank/DDBJ databases">
        <authorList>
            <person name="Khan S.A."/>
        </authorList>
    </citation>
    <scope>NUCLEOTIDE SEQUENCE [LARGE SCALE GENOMIC DNA]</scope>
    <source>
        <strain evidence="2 3">GTF-13</strain>
    </source>
</reference>
<keyword evidence="3" id="KW-1185">Reference proteome</keyword>
<keyword evidence="1" id="KW-0812">Transmembrane</keyword>
<keyword evidence="1" id="KW-0472">Membrane</keyword>
<protein>
    <submittedName>
        <fullName evidence="2">Uncharacterized protein</fullName>
    </submittedName>
</protein>
<gene>
    <name evidence="2" type="ORF">D0544_13185</name>
</gene>
<reference evidence="2 3" key="2">
    <citation type="submission" date="2018-12" db="EMBL/GenBank/DDBJ databases">
        <title>Simiduia agarivorans gen. nov., sp. nov., a marine, agarolytic bacterium isolated from shallow coastal water from Keelung, Taiwan.</title>
        <authorList>
            <person name="Shieh W.Y."/>
        </authorList>
    </citation>
    <scope>NUCLEOTIDE SEQUENCE [LARGE SCALE GENOMIC DNA]</scope>
    <source>
        <strain evidence="2 3">GTF-13</strain>
    </source>
</reference>
<comment type="caution">
    <text evidence="2">The sequence shown here is derived from an EMBL/GenBank/DDBJ whole genome shotgun (WGS) entry which is preliminary data.</text>
</comment>
<sequence length="80" mass="8379">MSFSTLSSLLLFSGILMVFTVCGILMLAADGLARWYGALRQPATAACARKLALLVLLLFLSLAVFAASIGYVLGIAAKVL</sequence>
<dbReference type="Proteomes" id="UP000280792">
    <property type="component" value="Unassembled WGS sequence"/>
</dbReference>
<keyword evidence="1" id="KW-1133">Transmembrane helix</keyword>
<evidence type="ECO:0000256" key="1">
    <source>
        <dbReference type="SAM" id="Phobius"/>
    </source>
</evidence>
<proteinExistence type="predicted"/>
<evidence type="ECO:0000313" key="2">
    <source>
        <dbReference type="EMBL" id="RRJ82800.1"/>
    </source>
</evidence>
<feature type="transmembrane region" description="Helical" evidence="1">
    <location>
        <begin position="6"/>
        <end position="30"/>
    </location>
</feature>
<dbReference type="EMBL" id="QWEZ01000002">
    <property type="protein sequence ID" value="RRJ82800.1"/>
    <property type="molecule type" value="Genomic_DNA"/>
</dbReference>
<name>A0A3P3VJC6_9GAMM</name>
<dbReference type="AlphaFoldDB" id="A0A3P3VJC6"/>
<accession>A0A3P3VJC6</accession>
<dbReference type="RefSeq" id="WP_125016871.1">
    <property type="nucleotide sequence ID" value="NZ_QWEZ01000002.1"/>
</dbReference>
<evidence type="ECO:0000313" key="3">
    <source>
        <dbReference type="Proteomes" id="UP000280792"/>
    </source>
</evidence>
<organism evidence="2 3">
    <name type="scientific">Aestuariirhabdus litorea</name>
    <dbReference type="NCBI Taxonomy" id="2528527"/>
    <lineage>
        <taxon>Bacteria</taxon>
        <taxon>Pseudomonadati</taxon>
        <taxon>Pseudomonadota</taxon>
        <taxon>Gammaproteobacteria</taxon>
        <taxon>Oceanospirillales</taxon>
        <taxon>Aestuariirhabdaceae</taxon>
        <taxon>Aestuariirhabdus</taxon>
    </lineage>
</organism>